<proteinExistence type="predicted"/>
<feature type="region of interest" description="Disordered" evidence="1">
    <location>
        <begin position="361"/>
        <end position="390"/>
    </location>
</feature>
<evidence type="ECO:0000313" key="3">
    <source>
        <dbReference type="Proteomes" id="UP001595993"/>
    </source>
</evidence>
<gene>
    <name evidence="2" type="ORF">ACFO9E_12740</name>
</gene>
<evidence type="ECO:0000256" key="1">
    <source>
        <dbReference type="SAM" id="MobiDB-lite"/>
    </source>
</evidence>
<comment type="caution">
    <text evidence="2">The sequence shown here is derived from an EMBL/GenBank/DDBJ whole genome shotgun (WGS) entry which is preliminary data.</text>
</comment>
<evidence type="ECO:0008006" key="4">
    <source>
        <dbReference type="Google" id="ProtNLM"/>
    </source>
</evidence>
<keyword evidence="3" id="KW-1185">Reference proteome</keyword>
<name>A0ABV9G3Q0_9ACTN</name>
<protein>
    <recommendedName>
        <fullName evidence="4">Helicase XPB/Ssl2 N-terminal domain-containing protein</fullName>
    </recommendedName>
</protein>
<dbReference type="EMBL" id="JBHSFE010000010">
    <property type="protein sequence ID" value="MFC4608682.1"/>
    <property type="molecule type" value="Genomic_DNA"/>
</dbReference>
<evidence type="ECO:0000313" key="2">
    <source>
        <dbReference type="EMBL" id="MFC4608682.1"/>
    </source>
</evidence>
<sequence>MTRTRATDLNTGLDDFLAWAEKERGAPLPVRVADAVLTLLALRGADRRAGVPEPTPQLLRRVLHEDLPPLLCATPAELAAVPGVLTALADRVRAAGRLNAKRHMRLVAAIDDAVPEFRRAIADPRNLTWPAWYASLLRAAGVDSDDPAAVREWLAAHERAPRADRPVLPAPLHRSDVAARTFATRVQLTDALLAAFAHDVEGPSPTGPLLPSPPLDADRPEEALGEELERIAGALIDRWTAAGLSDALAGPYAALAPAPDALPHVALADRLLDEHLDYYGDSGTPLPPPPVLPAPEDIRGLLQGAPLPAALAARSDDGRELAERCGFPGPADDVWATGTPQELTELGADILAAVVERIAAAPGEDEESAREAHEDAGDAREARDAHEAAEDADYAEDYALDAAHLLYSLYERGGTADSVARKAAEQGSWQVDPSLEDAPVPVPDTAPADYVTPSPDELSALLGIPGLGEEDRAELDGPARSLSAVVDQLAETGCVFRAGDSYGLTALGNAVLRHVLAAGQVAAPDEETVAAWDAAEVITAVQNWPPRTAARTLAQWTAGHGGGSWSDLLNALDIAKRTDFPGIRTSTLFAYLDLAAVPAEALRSAVPNPTIGAYAHRLLLTRGEAAPSDAERVPPSARAVLILEELDARWIEDLRTYARVLTEEEEPDLAALPSAIPGAFDAAASTWPGGAASLVPALAEAHPPTSVRVLEQLGSGHPDSRVAALASRTAKAAKAKSAGAGGA</sequence>
<reference evidence="3" key="1">
    <citation type="journal article" date="2019" name="Int. J. Syst. Evol. Microbiol.">
        <title>The Global Catalogue of Microorganisms (GCM) 10K type strain sequencing project: providing services to taxonomists for standard genome sequencing and annotation.</title>
        <authorList>
            <consortium name="The Broad Institute Genomics Platform"/>
            <consortium name="The Broad Institute Genome Sequencing Center for Infectious Disease"/>
            <person name="Wu L."/>
            <person name="Ma J."/>
        </authorList>
    </citation>
    <scope>NUCLEOTIDE SEQUENCE [LARGE SCALE GENOMIC DNA]</scope>
    <source>
        <strain evidence="3">CGMCC 4.7139</strain>
    </source>
</reference>
<organism evidence="2 3">
    <name type="scientific">Streptomyces maoxianensis</name>
    <dbReference type="NCBI Taxonomy" id="1459942"/>
    <lineage>
        <taxon>Bacteria</taxon>
        <taxon>Bacillati</taxon>
        <taxon>Actinomycetota</taxon>
        <taxon>Actinomycetes</taxon>
        <taxon>Kitasatosporales</taxon>
        <taxon>Streptomycetaceae</taxon>
        <taxon>Streptomyces</taxon>
    </lineage>
</organism>
<feature type="compositionally biased region" description="Basic and acidic residues" evidence="1">
    <location>
        <begin position="369"/>
        <end position="389"/>
    </location>
</feature>
<dbReference type="Proteomes" id="UP001595993">
    <property type="component" value="Unassembled WGS sequence"/>
</dbReference>
<accession>A0ABV9G3Q0</accession>
<dbReference type="RefSeq" id="WP_381194463.1">
    <property type="nucleotide sequence ID" value="NZ_JBHSFE010000010.1"/>
</dbReference>